<evidence type="ECO:0008006" key="3">
    <source>
        <dbReference type="Google" id="ProtNLM"/>
    </source>
</evidence>
<protein>
    <recommendedName>
        <fullName evidence="3">Phage protein</fullName>
    </recommendedName>
</protein>
<name>A0ABY4W9Y7_9PROT</name>
<sequence>MQLKFEAAIFNAEVLQALNDGDKHRNLSDDWAETHYIEFYAADIEEAWGKIQKKYRADKGFVIKTIDEVS</sequence>
<accession>A0ABY4W9Y7</accession>
<evidence type="ECO:0000313" key="2">
    <source>
        <dbReference type="Proteomes" id="UP001056291"/>
    </source>
</evidence>
<dbReference type="EMBL" id="CP098747">
    <property type="protein sequence ID" value="USG62089.1"/>
    <property type="molecule type" value="Genomic_DNA"/>
</dbReference>
<organism evidence="1 2">
    <name type="scientific">Sneathiella marina</name>
    <dbReference type="NCBI Taxonomy" id="2950108"/>
    <lineage>
        <taxon>Bacteria</taxon>
        <taxon>Pseudomonadati</taxon>
        <taxon>Pseudomonadota</taxon>
        <taxon>Alphaproteobacteria</taxon>
        <taxon>Sneathiellales</taxon>
        <taxon>Sneathiellaceae</taxon>
        <taxon>Sneathiella</taxon>
    </lineage>
</organism>
<dbReference type="RefSeq" id="WP_251935654.1">
    <property type="nucleotide sequence ID" value="NZ_CP098747.1"/>
</dbReference>
<gene>
    <name evidence="1" type="ORF">NBZ79_03760</name>
</gene>
<keyword evidence="2" id="KW-1185">Reference proteome</keyword>
<dbReference type="Proteomes" id="UP001056291">
    <property type="component" value="Chromosome"/>
</dbReference>
<reference evidence="1" key="1">
    <citation type="submission" date="2022-06" db="EMBL/GenBank/DDBJ databases">
        <title>Sneathiella actinostolidae sp. nov., isolated from a sea anemonein the Western Pacific Ocean.</title>
        <authorList>
            <person name="Wei M.J."/>
        </authorList>
    </citation>
    <scope>NUCLEOTIDE SEQUENCE</scope>
    <source>
        <strain evidence="1">PHK-P5</strain>
    </source>
</reference>
<evidence type="ECO:0000313" key="1">
    <source>
        <dbReference type="EMBL" id="USG62089.1"/>
    </source>
</evidence>
<proteinExistence type="predicted"/>